<organism evidence="3 4">
    <name type="scientific">Austwickia chelonae NBRC 105200</name>
    <dbReference type="NCBI Taxonomy" id="1184607"/>
    <lineage>
        <taxon>Bacteria</taxon>
        <taxon>Bacillati</taxon>
        <taxon>Actinomycetota</taxon>
        <taxon>Actinomycetes</taxon>
        <taxon>Micrococcales</taxon>
        <taxon>Dermatophilaceae</taxon>
        <taxon>Austwickia</taxon>
    </lineage>
</organism>
<dbReference type="RefSeq" id="WP_006503056.1">
    <property type="nucleotide sequence ID" value="NZ_BAGZ01000008.1"/>
</dbReference>
<feature type="transmembrane region" description="Helical" evidence="2">
    <location>
        <begin position="115"/>
        <end position="132"/>
    </location>
</feature>
<keyword evidence="4" id="KW-1185">Reference proteome</keyword>
<dbReference type="STRING" id="100225.SAMN05421595_0817"/>
<feature type="transmembrane region" description="Helical" evidence="2">
    <location>
        <begin position="92"/>
        <end position="109"/>
    </location>
</feature>
<keyword evidence="2" id="KW-1133">Transmembrane helix</keyword>
<feature type="transmembrane region" description="Helical" evidence="2">
    <location>
        <begin position="229"/>
        <end position="247"/>
    </location>
</feature>
<keyword evidence="2" id="KW-0472">Membrane</keyword>
<reference evidence="3 4" key="1">
    <citation type="submission" date="2012-08" db="EMBL/GenBank/DDBJ databases">
        <title>Whole genome shotgun sequence of Austwickia chelonae NBRC 105200.</title>
        <authorList>
            <person name="Yoshida I."/>
            <person name="Hosoyama A."/>
            <person name="Tsuchikane K."/>
            <person name="Katsumata H."/>
            <person name="Ando Y."/>
            <person name="Ohji S."/>
            <person name="Hamada M."/>
            <person name="Tamura T."/>
            <person name="Yamazoe A."/>
            <person name="Yamazaki S."/>
            <person name="Fujita N."/>
        </authorList>
    </citation>
    <scope>NUCLEOTIDE SEQUENCE [LARGE SCALE GENOMIC DNA]</scope>
    <source>
        <strain evidence="3 4">NBRC 105200</strain>
    </source>
</reference>
<comment type="caution">
    <text evidence="3">The sequence shown here is derived from an EMBL/GenBank/DDBJ whole genome shotgun (WGS) entry which is preliminary data.</text>
</comment>
<evidence type="ECO:0000313" key="4">
    <source>
        <dbReference type="Proteomes" id="UP000008495"/>
    </source>
</evidence>
<dbReference type="Pfam" id="PF14256">
    <property type="entry name" value="YwiC"/>
    <property type="match status" value="1"/>
</dbReference>
<keyword evidence="2" id="KW-0812">Transmembrane</keyword>
<dbReference type="EMBL" id="BAGZ01000008">
    <property type="protein sequence ID" value="GAB78301.1"/>
    <property type="molecule type" value="Genomic_DNA"/>
</dbReference>
<feature type="transmembrane region" description="Helical" evidence="2">
    <location>
        <begin position="199"/>
        <end position="217"/>
    </location>
</feature>
<feature type="transmembrane region" description="Helical" evidence="2">
    <location>
        <begin position="139"/>
        <end position="160"/>
    </location>
</feature>
<evidence type="ECO:0000256" key="1">
    <source>
        <dbReference type="SAM" id="MobiDB-lite"/>
    </source>
</evidence>
<feature type="compositionally biased region" description="Basic residues" evidence="1">
    <location>
        <begin position="12"/>
        <end position="27"/>
    </location>
</feature>
<accession>K6UMP9</accession>
<feature type="transmembrane region" description="Helical" evidence="2">
    <location>
        <begin position="166"/>
        <end position="187"/>
    </location>
</feature>
<dbReference type="Proteomes" id="UP000008495">
    <property type="component" value="Unassembled WGS sequence"/>
</dbReference>
<dbReference type="OrthoDB" id="2380563at2"/>
<name>K6UMP9_9MICO</name>
<dbReference type="AlphaFoldDB" id="K6UMP9"/>
<protein>
    <recommendedName>
        <fullName evidence="5">YwiC-like protein</fullName>
    </recommendedName>
</protein>
<sequence>MSSPTGDDTTARKKKSTTPQKKKRKNIPAHWLPRQHGAWAMLAVPALVGGLRNGWGLTQTLLLLLLLSGYFLFNAAGLALRSRRWHRQRPALLTYAAVSAPFAVALLILDPSLLRWLPVYLPLALTSLFFSWKRQDRALANDAVTILAACLFAAVMASAHPHPGDPIQITAGVVAVLFAYFFGTALYVKTLIRERTNPVFHRVSIGYHLLCPLLFWTVSQAVAVPDSVVLRWLTTVFFIGLAVRAWAMAGRRVRPMSVGLGEIGASTVLLALLLCW</sequence>
<proteinExistence type="predicted"/>
<evidence type="ECO:0000256" key="2">
    <source>
        <dbReference type="SAM" id="Phobius"/>
    </source>
</evidence>
<evidence type="ECO:0008006" key="5">
    <source>
        <dbReference type="Google" id="ProtNLM"/>
    </source>
</evidence>
<dbReference type="InterPro" id="IPR025576">
    <property type="entry name" value="YwiC"/>
</dbReference>
<dbReference type="eggNOG" id="ENOG502ZBRV">
    <property type="taxonomic scope" value="Bacteria"/>
</dbReference>
<gene>
    <name evidence="3" type="ORF">AUCHE_08_05470</name>
</gene>
<feature type="transmembrane region" description="Helical" evidence="2">
    <location>
        <begin position="61"/>
        <end position="80"/>
    </location>
</feature>
<feature type="region of interest" description="Disordered" evidence="1">
    <location>
        <begin position="1"/>
        <end position="27"/>
    </location>
</feature>
<evidence type="ECO:0000313" key="3">
    <source>
        <dbReference type="EMBL" id="GAB78301.1"/>
    </source>
</evidence>